<organism evidence="2 3">
    <name type="scientific">Peribacillus huizhouensis</name>
    <dbReference type="NCBI Taxonomy" id="1501239"/>
    <lineage>
        <taxon>Bacteria</taxon>
        <taxon>Bacillati</taxon>
        <taxon>Bacillota</taxon>
        <taxon>Bacilli</taxon>
        <taxon>Bacillales</taxon>
        <taxon>Bacillaceae</taxon>
        <taxon>Peribacillus</taxon>
    </lineage>
</organism>
<sequence>MTIHNWLDDACKQWDQFALDWSKNSLEMWETGSRQSIIPFFIEYVPSGAKVADLGCGDGYGSMKLASLGYHVTGLDLSSEMIEIAHAKTQGMDHISFVQGDLAKLPFRNQEYDAVLAINSLEWTENPLLALKEMHRVVKQGGYGCIGILGPTAMPRKKHSYPKILGKDVIMNTLQSWDLEKLASDNGWEIIADKGIPKRGVDYTKLNYLAKDLQQSLSFTWLFMLRKK</sequence>
<keyword evidence="3" id="KW-1185">Reference proteome</keyword>
<dbReference type="Gene3D" id="3.40.50.150">
    <property type="entry name" value="Vaccinia Virus protein VP39"/>
    <property type="match status" value="1"/>
</dbReference>
<evidence type="ECO:0000313" key="2">
    <source>
        <dbReference type="EMBL" id="MBA9027732.1"/>
    </source>
</evidence>
<accession>A0ABR6CTT0</accession>
<protein>
    <submittedName>
        <fullName evidence="2">Ubiquinone/menaquinone biosynthesis C-methylase UbiE</fullName>
    </submittedName>
</protein>
<keyword evidence="2" id="KW-0830">Ubiquinone</keyword>
<dbReference type="Proteomes" id="UP000626697">
    <property type="component" value="Unassembled WGS sequence"/>
</dbReference>
<comment type="caution">
    <text evidence="2">The sequence shown here is derived from an EMBL/GenBank/DDBJ whole genome shotgun (WGS) entry which is preliminary data.</text>
</comment>
<feature type="domain" description="Methyltransferase type 11" evidence="1">
    <location>
        <begin position="53"/>
        <end position="144"/>
    </location>
</feature>
<dbReference type="RefSeq" id="WP_028391485.1">
    <property type="nucleotide sequence ID" value="NZ_JACJHX010000009.1"/>
</dbReference>
<proteinExistence type="predicted"/>
<dbReference type="PANTHER" id="PTHR43861">
    <property type="entry name" value="TRANS-ACONITATE 2-METHYLTRANSFERASE-RELATED"/>
    <property type="match status" value="1"/>
</dbReference>
<dbReference type="CDD" id="cd02440">
    <property type="entry name" value="AdoMet_MTases"/>
    <property type="match status" value="1"/>
</dbReference>
<evidence type="ECO:0000259" key="1">
    <source>
        <dbReference type="Pfam" id="PF08241"/>
    </source>
</evidence>
<dbReference type="EMBL" id="JACJHX010000009">
    <property type="protein sequence ID" value="MBA9027732.1"/>
    <property type="molecule type" value="Genomic_DNA"/>
</dbReference>
<dbReference type="InterPro" id="IPR013216">
    <property type="entry name" value="Methyltransf_11"/>
</dbReference>
<dbReference type="Pfam" id="PF08241">
    <property type="entry name" value="Methyltransf_11"/>
    <property type="match status" value="1"/>
</dbReference>
<dbReference type="PANTHER" id="PTHR43861:SF1">
    <property type="entry name" value="TRANS-ACONITATE 2-METHYLTRANSFERASE"/>
    <property type="match status" value="1"/>
</dbReference>
<dbReference type="InterPro" id="IPR029063">
    <property type="entry name" value="SAM-dependent_MTases_sf"/>
</dbReference>
<reference evidence="2 3" key="1">
    <citation type="submission" date="2020-08" db="EMBL/GenBank/DDBJ databases">
        <title>Genomic Encyclopedia of Type Strains, Phase IV (KMG-IV): sequencing the most valuable type-strain genomes for metagenomic binning, comparative biology and taxonomic classification.</title>
        <authorList>
            <person name="Goeker M."/>
        </authorList>
    </citation>
    <scope>NUCLEOTIDE SEQUENCE [LARGE SCALE GENOMIC DNA]</scope>
    <source>
        <strain evidence="2 3">DSM 105481</strain>
    </source>
</reference>
<gene>
    <name evidence="2" type="ORF">HNP81_003023</name>
</gene>
<dbReference type="SUPFAM" id="SSF53335">
    <property type="entry name" value="S-adenosyl-L-methionine-dependent methyltransferases"/>
    <property type="match status" value="1"/>
</dbReference>
<evidence type="ECO:0000313" key="3">
    <source>
        <dbReference type="Proteomes" id="UP000626697"/>
    </source>
</evidence>
<name>A0ABR6CTT0_9BACI</name>